<dbReference type="SUPFAM" id="SSF52540">
    <property type="entry name" value="P-loop containing nucleoside triphosphate hydrolases"/>
    <property type="match status" value="1"/>
</dbReference>
<dbReference type="RefSeq" id="WP_353649604.1">
    <property type="nucleotide sequence ID" value="NZ_CP159218.1"/>
</dbReference>
<organism evidence="2">
    <name type="scientific">Nakamurella sp. A5-74</name>
    <dbReference type="NCBI Taxonomy" id="3158264"/>
    <lineage>
        <taxon>Bacteria</taxon>
        <taxon>Bacillati</taxon>
        <taxon>Actinomycetota</taxon>
        <taxon>Actinomycetes</taxon>
        <taxon>Nakamurellales</taxon>
        <taxon>Nakamurellaceae</taxon>
        <taxon>Nakamurella</taxon>
    </lineage>
</organism>
<keyword evidence="2" id="KW-0547">Nucleotide-binding</keyword>
<dbReference type="AlphaFoldDB" id="A0AAU8DPS1"/>
<protein>
    <submittedName>
        <fullName evidence="2">ATP-binding protein</fullName>
    </submittedName>
</protein>
<evidence type="ECO:0000259" key="1">
    <source>
        <dbReference type="Pfam" id="PF13191"/>
    </source>
</evidence>
<sequence>MSNPFHASFGVSPPLLVGREQVIQDFEEALEDGPGSAGRATLYTGARGSGKTVMLNAIEGRARERGWLVVSETATAGFIDRITTQHLPRLLRDFDPAAVRRRLTGVTAPLRIGGVTWETIEAHVIQAGLRNQIEVLTDLLVDHDTGILITLDEIHRNQIADLRELATTVQHAFREGRELAFVGAGLAAGISDIVNDDVLTFLRRAERHTLGTVSRSEVERAFREPIEAAGRKIGSAALSTMVDGADGYPFLLQLVGAQTWRLHPQEQVITEDDATEGVRRALRRLGTLVHEPALSDVSAIDKMFLMAMARDDGPSTMGDVQRRMDVVANYASQYRLRLIAAELIHSTRRGYVDFSLPYLREHLREQAAVDS</sequence>
<keyword evidence="2" id="KW-0067">ATP-binding</keyword>
<reference evidence="2" key="1">
    <citation type="submission" date="2024-05" db="EMBL/GenBank/DDBJ databases">
        <authorList>
            <person name="Cai S.Y."/>
            <person name="Jin L.M."/>
            <person name="Li H.R."/>
        </authorList>
    </citation>
    <scope>NUCLEOTIDE SEQUENCE</scope>
    <source>
        <strain evidence="2">A5-74</strain>
    </source>
</reference>
<evidence type="ECO:0000313" key="2">
    <source>
        <dbReference type="EMBL" id="XCG63990.1"/>
    </source>
</evidence>
<dbReference type="EMBL" id="CP159218">
    <property type="protein sequence ID" value="XCG63990.1"/>
    <property type="molecule type" value="Genomic_DNA"/>
</dbReference>
<feature type="domain" description="Orc1-like AAA ATPase" evidence="1">
    <location>
        <begin position="16"/>
        <end position="173"/>
    </location>
</feature>
<accession>A0AAU8DPS1</accession>
<name>A0AAU8DPS1_9ACTN</name>
<dbReference type="InterPro" id="IPR027417">
    <property type="entry name" value="P-loop_NTPase"/>
</dbReference>
<dbReference type="Gene3D" id="3.40.50.300">
    <property type="entry name" value="P-loop containing nucleotide triphosphate hydrolases"/>
    <property type="match status" value="1"/>
</dbReference>
<dbReference type="Pfam" id="PF13191">
    <property type="entry name" value="AAA_16"/>
    <property type="match status" value="1"/>
</dbReference>
<gene>
    <name evidence="2" type="ORF">ABLG96_01185</name>
</gene>
<dbReference type="GO" id="GO:0005524">
    <property type="term" value="F:ATP binding"/>
    <property type="evidence" value="ECO:0007669"/>
    <property type="project" value="UniProtKB-KW"/>
</dbReference>
<dbReference type="InterPro" id="IPR041664">
    <property type="entry name" value="AAA_16"/>
</dbReference>
<proteinExistence type="predicted"/>